<dbReference type="VEuPathDB" id="CryptoDB:Cvel_12161"/>
<keyword evidence="1 2" id="KW-0175">Coiled coil</keyword>
<feature type="region of interest" description="Disordered" evidence="3">
    <location>
        <begin position="523"/>
        <end position="604"/>
    </location>
</feature>
<organism evidence="4">
    <name type="scientific">Chromera velia CCMP2878</name>
    <dbReference type="NCBI Taxonomy" id="1169474"/>
    <lineage>
        <taxon>Eukaryota</taxon>
        <taxon>Sar</taxon>
        <taxon>Alveolata</taxon>
        <taxon>Colpodellida</taxon>
        <taxon>Chromeraceae</taxon>
        <taxon>Chromera</taxon>
    </lineage>
</organism>
<evidence type="ECO:0000313" key="4">
    <source>
        <dbReference type="EMBL" id="CEM53675.1"/>
    </source>
</evidence>
<feature type="region of interest" description="Disordered" evidence="3">
    <location>
        <begin position="939"/>
        <end position="968"/>
    </location>
</feature>
<feature type="region of interest" description="Disordered" evidence="3">
    <location>
        <begin position="356"/>
        <end position="375"/>
    </location>
</feature>
<dbReference type="PANTHER" id="PTHR21549">
    <property type="entry name" value="MUTATED IN BLADDER CANCER 1"/>
    <property type="match status" value="1"/>
</dbReference>
<dbReference type="AlphaFoldDB" id="A0A0G4I9H7"/>
<name>A0A0G4I9H7_9ALVE</name>
<accession>A0A0G4I9H7</accession>
<evidence type="ECO:0000256" key="3">
    <source>
        <dbReference type="SAM" id="MobiDB-lite"/>
    </source>
</evidence>
<dbReference type="InterPro" id="IPR039902">
    <property type="entry name" value="CCDC148/CCDC112"/>
</dbReference>
<evidence type="ECO:0000256" key="2">
    <source>
        <dbReference type="SAM" id="Coils"/>
    </source>
</evidence>
<sequence length="968" mass="109458">MKQAADKPALHQLFARSASRLDSRPLDSPEESDSSSGRRGEKVAAPPSHHAVAPVAARPSSSAAAAAASERPSPSPSARDTNQTGRAPLHQMFARSASRLESRPLESESEEEKEQETGKSFGAPQKRVERTLFCGLYKRDKIENAWHRGRIQRDGSDPSRLKWVNDAGVSWSLTVDEARNRLRTSSDCPYNSSGTDDSKHFEEFKDGFLFQGDGMIKIKSFEWTELLGFYQPAAAGRRSVEIQQGGGGKFELEWVTSAGPRWTLVPDWEGTETGKEDVFVFKVAEKDKSEYEGEYFCTETDGKGGVVALIRHGERYRKVSEGSDIRDIPGRELVHEQMNSRGDSPPRERVRVQIEEEEGGAGDSSASRPPPATMDEWQRERTHLFLSSGAMESDLKRVLLSGKLLPKSEVSVLRLEIESAESKRKSFEETLWEGVRRVRERVSRVATSIPSTHDTGRLRYLVLSAEEGLEGFKGAAREEFDRLALKEAQLGQSLKETEGRFNLWMQGGGQETGGGARVTRSLTGAASREGSRLRSLHSSIGGRPRSAAGTRGEGSRVCGGDGGDRGDAASDSSSVGSLLADQRTRERGRQNGQKAEKGPRRMRRDPLFCLREEIGAVREALEALNAELDTAVEDRDGWEASEHSHFLRFLQQTQPQAARTGSSTRQLAVKVAARLRSVGVVAGGGGMVVPSAERLSREEVEAVERHIDWQERYEEKLQARRDLLERWRRLQKREREMVANAVAMEEPDEEDEALLCEEEREALETERRRERFRREAEGRRKRLSHWKKEREERELTAQRDAAERAALEKTQKEERDRRSMARRMNTRETLREWKQSQEERKQLDRVLEEERVRSQRRPLTADDRNRIRERNCETFLKHLQAVEERKRQDRSLTLSARGSLSAHSKYRSVQSKLLYDTESHKRRIQLSQQEREQRLHTLQGAHSANMPETFGGALPGSGRSLGVPQWRR</sequence>
<feature type="compositionally biased region" description="Basic and acidic residues" evidence="3">
    <location>
        <begin position="582"/>
        <end position="604"/>
    </location>
</feature>
<feature type="region of interest" description="Disordered" evidence="3">
    <location>
        <begin position="791"/>
        <end position="835"/>
    </location>
</feature>
<dbReference type="EMBL" id="CDMZ01005715">
    <property type="protein sequence ID" value="CEM53675.1"/>
    <property type="molecule type" value="Genomic_DNA"/>
</dbReference>
<dbReference type="PANTHER" id="PTHR21549:SF0">
    <property type="entry name" value="COILED-COIL DOMAIN-CONTAINING PROTEIN 112"/>
    <property type="match status" value="1"/>
</dbReference>
<gene>
    <name evidence="4" type="ORF">Cvel_12161</name>
</gene>
<feature type="coiled-coil region" evidence="2">
    <location>
        <begin position="607"/>
        <end position="641"/>
    </location>
</feature>
<feature type="compositionally biased region" description="Low complexity" evidence="3">
    <location>
        <begin position="44"/>
        <end position="78"/>
    </location>
</feature>
<proteinExistence type="predicted"/>
<reference evidence="4" key="1">
    <citation type="submission" date="2014-11" db="EMBL/GenBank/DDBJ databases">
        <authorList>
            <person name="Otto D Thomas"/>
            <person name="Naeem Raeece"/>
        </authorList>
    </citation>
    <scope>NUCLEOTIDE SEQUENCE</scope>
</reference>
<feature type="region of interest" description="Disordered" evidence="3">
    <location>
        <begin position="1"/>
        <end position="124"/>
    </location>
</feature>
<protein>
    <submittedName>
        <fullName evidence="4">Uncharacterized protein</fullName>
    </submittedName>
</protein>
<evidence type="ECO:0000256" key="1">
    <source>
        <dbReference type="ARBA" id="ARBA00023054"/>
    </source>
</evidence>